<feature type="compositionally biased region" description="Polar residues" evidence="1">
    <location>
        <begin position="1"/>
        <end position="19"/>
    </location>
</feature>
<dbReference type="AlphaFoldDB" id="A0A3M7PSN6"/>
<gene>
    <name evidence="2" type="ORF">BpHYR1_036903</name>
</gene>
<evidence type="ECO:0000256" key="1">
    <source>
        <dbReference type="SAM" id="MobiDB-lite"/>
    </source>
</evidence>
<organism evidence="2 3">
    <name type="scientific">Brachionus plicatilis</name>
    <name type="common">Marine rotifer</name>
    <name type="synonym">Brachionus muelleri</name>
    <dbReference type="NCBI Taxonomy" id="10195"/>
    <lineage>
        <taxon>Eukaryota</taxon>
        <taxon>Metazoa</taxon>
        <taxon>Spiralia</taxon>
        <taxon>Gnathifera</taxon>
        <taxon>Rotifera</taxon>
        <taxon>Eurotatoria</taxon>
        <taxon>Monogononta</taxon>
        <taxon>Pseudotrocha</taxon>
        <taxon>Ploima</taxon>
        <taxon>Brachionidae</taxon>
        <taxon>Brachionus</taxon>
    </lineage>
</organism>
<keyword evidence="3" id="KW-1185">Reference proteome</keyword>
<proteinExistence type="predicted"/>
<protein>
    <submittedName>
        <fullName evidence="2">Uncharacterized protein</fullName>
    </submittedName>
</protein>
<reference evidence="2 3" key="1">
    <citation type="journal article" date="2018" name="Sci. Rep.">
        <title>Genomic signatures of local adaptation to the degree of environmental predictability in rotifers.</title>
        <authorList>
            <person name="Franch-Gras L."/>
            <person name="Hahn C."/>
            <person name="Garcia-Roger E.M."/>
            <person name="Carmona M.J."/>
            <person name="Serra M."/>
            <person name="Gomez A."/>
        </authorList>
    </citation>
    <scope>NUCLEOTIDE SEQUENCE [LARGE SCALE GENOMIC DNA]</scope>
    <source>
        <strain evidence="2">HYR1</strain>
    </source>
</reference>
<feature type="non-terminal residue" evidence="2">
    <location>
        <position position="1"/>
    </location>
</feature>
<sequence length="247" mass="27249">FHSTHSTPSMSALQSSSGTPVRRSTRLLQNQTSMNNSITVGSKQSLDHIPFDRRGCADLLDHHIASNCSPFSSTKLAIYFVYLIGKFYTNQAQQSTHTPSSINGYYFLRSSSYGQPILNNITNSDSINSNYPASTGNYSIVNSSNHYSSQVSPTYYTSSRLTNNNTNSGAPHYTTYSSVVAANSTYKPSATQSSQYDRVLSSINQNLNNIYSSAVFASRKYDSGYPVHASQVSITPNYRSKSSYSRY</sequence>
<name>A0A3M7PSN6_BRAPC</name>
<evidence type="ECO:0000313" key="3">
    <source>
        <dbReference type="Proteomes" id="UP000276133"/>
    </source>
</evidence>
<evidence type="ECO:0000313" key="2">
    <source>
        <dbReference type="EMBL" id="RNA02136.1"/>
    </source>
</evidence>
<feature type="region of interest" description="Disordered" evidence="1">
    <location>
        <begin position="1"/>
        <end position="23"/>
    </location>
</feature>
<dbReference type="Proteomes" id="UP000276133">
    <property type="component" value="Unassembled WGS sequence"/>
</dbReference>
<comment type="caution">
    <text evidence="2">The sequence shown here is derived from an EMBL/GenBank/DDBJ whole genome shotgun (WGS) entry which is preliminary data.</text>
</comment>
<dbReference type="EMBL" id="REGN01009033">
    <property type="protein sequence ID" value="RNA02136.1"/>
    <property type="molecule type" value="Genomic_DNA"/>
</dbReference>
<accession>A0A3M7PSN6</accession>